<dbReference type="CDD" id="cd17535">
    <property type="entry name" value="REC_NarL-like"/>
    <property type="match status" value="1"/>
</dbReference>
<dbReference type="Pfam" id="PF00072">
    <property type="entry name" value="Response_reg"/>
    <property type="match status" value="1"/>
</dbReference>
<evidence type="ECO:0000313" key="7">
    <source>
        <dbReference type="Proteomes" id="UP000654345"/>
    </source>
</evidence>
<keyword evidence="1" id="KW-0805">Transcription regulation</keyword>
<evidence type="ECO:0000256" key="2">
    <source>
        <dbReference type="ARBA" id="ARBA00023125"/>
    </source>
</evidence>
<dbReference type="PANTHER" id="PTHR43214:SF24">
    <property type="entry name" value="TRANSCRIPTIONAL REGULATORY PROTEIN NARL-RELATED"/>
    <property type="match status" value="1"/>
</dbReference>
<evidence type="ECO:0000259" key="5">
    <source>
        <dbReference type="PROSITE" id="PS50110"/>
    </source>
</evidence>
<keyword evidence="4" id="KW-0597">Phosphoprotein</keyword>
<name>A0ABQ3UTX0_9CHLR</name>
<protein>
    <recommendedName>
        <fullName evidence="5">Response regulatory domain-containing protein</fullName>
    </recommendedName>
</protein>
<dbReference type="RefSeq" id="WP_201372504.1">
    <property type="nucleotide sequence ID" value="NZ_BNJG01000002.1"/>
</dbReference>
<dbReference type="EMBL" id="BNJG01000002">
    <property type="protein sequence ID" value="GHO55880.1"/>
    <property type="molecule type" value="Genomic_DNA"/>
</dbReference>
<comment type="caution">
    <text evidence="6">The sequence shown here is derived from an EMBL/GenBank/DDBJ whole genome shotgun (WGS) entry which is preliminary data.</text>
</comment>
<sequence>MDPIRILIADDHPLFRNGMHGLLDSVAETTVVGETTTGEEAIAQVETLRPHMILMDIKMPGINGIEATRAILAAHPGIKILMVTMLEDDELVFAAMRAGAHGYVLKGANQAEIMRAIHAIINGEAIFGLGIARRVLRFFWLIAIVRGIV</sequence>
<dbReference type="Proteomes" id="UP000654345">
    <property type="component" value="Unassembled WGS sequence"/>
</dbReference>
<keyword evidence="7" id="KW-1185">Reference proteome</keyword>
<dbReference type="PANTHER" id="PTHR43214">
    <property type="entry name" value="TWO-COMPONENT RESPONSE REGULATOR"/>
    <property type="match status" value="1"/>
</dbReference>
<feature type="modified residue" description="4-aspartylphosphate" evidence="4">
    <location>
        <position position="56"/>
    </location>
</feature>
<dbReference type="PROSITE" id="PS50110">
    <property type="entry name" value="RESPONSE_REGULATORY"/>
    <property type="match status" value="1"/>
</dbReference>
<keyword evidence="2" id="KW-0238">DNA-binding</keyword>
<feature type="domain" description="Response regulatory" evidence="5">
    <location>
        <begin position="5"/>
        <end position="121"/>
    </location>
</feature>
<gene>
    <name evidence="6" type="ORF">KSB_43550</name>
</gene>
<dbReference type="Gene3D" id="3.40.50.2300">
    <property type="match status" value="1"/>
</dbReference>
<dbReference type="InterPro" id="IPR039420">
    <property type="entry name" value="WalR-like"/>
</dbReference>
<reference evidence="6 7" key="1">
    <citation type="journal article" date="2021" name="Int. J. Syst. Evol. Microbiol.">
        <title>Reticulibacter mediterranei gen. nov., sp. nov., within the new family Reticulibacteraceae fam. nov., and Ktedonospora formicarum gen. nov., sp. nov., Ktedonobacter robiniae sp. nov., Dictyobacter formicarum sp. nov. and Dictyobacter arantiisoli sp. nov., belonging to the class Ktedonobacteria.</title>
        <authorList>
            <person name="Yabe S."/>
            <person name="Zheng Y."/>
            <person name="Wang C.M."/>
            <person name="Sakai Y."/>
            <person name="Abe K."/>
            <person name="Yokota A."/>
            <person name="Donadio S."/>
            <person name="Cavaletti L."/>
            <person name="Monciardini P."/>
        </authorList>
    </citation>
    <scope>NUCLEOTIDE SEQUENCE [LARGE SCALE GENOMIC DNA]</scope>
    <source>
        <strain evidence="6 7">SOSP1-30</strain>
    </source>
</reference>
<dbReference type="InterPro" id="IPR001789">
    <property type="entry name" value="Sig_transdc_resp-reg_receiver"/>
</dbReference>
<dbReference type="SMART" id="SM00448">
    <property type="entry name" value="REC"/>
    <property type="match status" value="1"/>
</dbReference>
<proteinExistence type="predicted"/>
<evidence type="ECO:0000256" key="1">
    <source>
        <dbReference type="ARBA" id="ARBA00023015"/>
    </source>
</evidence>
<evidence type="ECO:0000256" key="4">
    <source>
        <dbReference type="PROSITE-ProRule" id="PRU00169"/>
    </source>
</evidence>
<organism evidence="6 7">
    <name type="scientific">Ktedonobacter robiniae</name>
    <dbReference type="NCBI Taxonomy" id="2778365"/>
    <lineage>
        <taxon>Bacteria</taxon>
        <taxon>Bacillati</taxon>
        <taxon>Chloroflexota</taxon>
        <taxon>Ktedonobacteria</taxon>
        <taxon>Ktedonobacterales</taxon>
        <taxon>Ktedonobacteraceae</taxon>
        <taxon>Ktedonobacter</taxon>
    </lineage>
</organism>
<keyword evidence="3" id="KW-0804">Transcription</keyword>
<dbReference type="InterPro" id="IPR011006">
    <property type="entry name" value="CheY-like_superfamily"/>
</dbReference>
<evidence type="ECO:0000313" key="6">
    <source>
        <dbReference type="EMBL" id="GHO55880.1"/>
    </source>
</evidence>
<dbReference type="SUPFAM" id="SSF52172">
    <property type="entry name" value="CheY-like"/>
    <property type="match status" value="1"/>
</dbReference>
<evidence type="ECO:0000256" key="3">
    <source>
        <dbReference type="ARBA" id="ARBA00023163"/>
    </source>
</evidence>
<accession>A0ABQ3UTX0</accession>
<dbReference type="InterPro" id="IPR058245">
    <property type="entry name" value="NreC/VraR/RcsB-like_REC"/>
</dbReference>